<name>A0A2Z6AU83_9BACT</name>
<protein>
    <submittedName>
        <fullName evidence="3">Phage shock protein A, PspA</fullName>
    </submittedName>
</protein>
<keyword evidence="2" id="KW-0175">Coiled coil</keyword>
<dbReference type="InterPro" id="IPR014319">
    <property type="entry name" value="Phageshock_PspA"/>
</dbReference>
<dbReference type="PANTHER" id="PTHR31088:SF6">
    <property type="entry name" value="PHAGE SHOCK PROTEIN A"/>
    <property type="match status" value="1"/>
</dbReference>
<dbReference type="InterPro" id="IPR007157">
    <property type="entry name" value="PspA_VIPP1"/>
</dbReference>
<dbReference type="OrthoDB" id="9779630at2"/>
<dbReference type="RefSeq" id="WP_126375596.1">
    <property type="nucleotide sequence ID" value="NZ_AP017378.1"/>
</dbReference>
<evidence type="ECO:0000313" key="4">
    <source>
        <dbReference type="Proteomes" id="UP000269883"/>
    </source>
</evidence>
<dbReference type="EMBL" id="AP017378">
    <property type="protein sequence ID" value="BBD06785.1"/>
    <property type="molecule type" value="Genomic_DNA"/>
</dbReference>
<dbReference type="GO" id="GO:0005829">
    <property type="term" value="C:cytosol"/>
    <property type="evidence" value="ECO:0007669"/>
    <property type="project" value="TreeGrafter"/>
</dbReference>
<dbReference type="NCBIfam" id="TIGR02977">
    <property type="entry name" value="phageshock_pspA"/>
    <property type="match status" value="1"/>
</dbReference>
<dbReference type="PANTHER" id="PTHR31088">
    <property type="entry name" value="MEMBRANE-ASSOCIATED PROTEIN VIPP1, CHLOROPLASTIC"/>
    <property type="match status" value="1"/>
</dbReference>
<dbReference type="GO" id="GO:0009271">
    <property type="term" value="P:phage shock"/>
    <property type="evidence" value="ECO:0007669"/>
    <property type="project" value="TreeGrafter"/>
</dbReference>
<dbReference type="AlphaFoldDB" id="A0A2Z6AU83"/>
<feature type="coiled-coil region" evidence="2">
    <location>
        <begin position="115"/>
        <end position="149"/>
    </location>
</feature>
<proteinExistence type="inferred from homology"/>
<comment type="similarity">
    <text evidence="1">Belongs to the PspA/Vipp/IM30 family.</text>
</comment>
<dbReference type="KEGG" id="dfl:DFE_0059"/>
<evidence type="ECO:0000256" key="2">
    <source>
        <dbReference type="SAM" id="Coils"/>
    </source>
</evidence>
<dbReference type="Proteomes" id="UP000269883">
    <property type="component" value="Chromosome"/>
</dbReference>
<feature type="coiled-coil region" evidence="2">
    <location>
        <begin position="33"/>
        <end position="74"/>
    </location>
</feature>
<reference evidence="3 4" key="1">
    <citation type="journal article" date="2018" name="Sci. Adv.">
        <title>Multi-heme cytochromes provide a pathway for survival in energy-limited environments.</title>
        <authorList>
            <person name="Deng X."/>
            <person name="Dohmae N."/>
            <person name="Nealson K.H."/>
            <person name="Hashimoto K."/>
            <person name="Okamoto A."/>
        </authorList>
    </citation>
    <scope>NUCLEOTIDE SEQUENCE [LARGE SCALE GENOMIC DNA]</scope>
    <source>
        <strain evidence="3 4">IS5</strain>
    </source>
</reference>
<organism evidence="3 4">
    <name type="scientific">Desulfovibrio ferrophilus</name>
    <dbReference type="NCBI Taxonomy" id="241368"/>
    <lineage>
        <taxon>Bacteria</taxon>
        <taxon>Pseudomonadati</taxon>
        <taxon>Thermodesulfobacteriota</taxon>
        <taxon>Desulfovibrionia</taxon>
        <taxon>Desulfovibrionales</taxon>
        <taxon>Desulfovibrionaceae</taxon>
        <taxon>Desulfovibrio</taxon>
    </lineage>
</organism>
<dbReference type="Pfam" id="PF04012">
    <property type="entry name" value="PspA_IM30"/>
    <property type="match status" value="1"/>
</dbReference>
<accession>A0A2Z6AU83</accession>
<keyword evidence="4" id="KW-1185">Reference proteome</keyword>
<gene>
    <name evidence="3" type="ORF">DFE_0059</name>
</gene>
<evidence type="ECO:0000313" key="3">
    <source>
        <dbReference type="EMBL" id="BBD06785.1"/>
    </source>
</evidence>
<sequence>MGVFSRFKDIVGSNLNVLLDKAEDPRKLIRLMVREMEETLVELKASCAKTMAERKNLEREREAITEQTEKWAARAELAVDKGRDDLAREALVEKSAFVRRLDALDEEALYMDGLVEQAREDISRLEDKMHAAREKQRLLEQRHARATQRRSAGRTLTRVESSDVMLRFDRFENRIEHLEAEAELAAPKQRLDLEDEFSLLEKEDSIKDELSALKKSRKPAGGKVEKKD</sequence>
<evidence type="ECO:0000256" key="1">
    <source>
        <dbReference type="ARBA" id="ARBA00043985"/>
    </source>
</evidence>